<name>A0A4Y8MI02_9BURK</name>
<evidence type="ECO:0000313" key="3">
    <source>
        <dbReference type="EMBL" id="TFE37003.1"/>
    </source>
</evidence>
<organism evidence="3 4">
    <name type="scientific">Paraburkholderia dipogonis</name>
    <dbReference type="NCBI Taxonomy" id="1211383"/>
    <lineage>
        <taxon>Bacteria</taxon>
        <taxon>Pseudomonadati</taxon>
        <taxon>Pseudomonadota</taxon>
        <taxon>Betaproteobacteria</taxon>
        <taxon>Burkholderiales</taxon>
        <taxon>Burkholderiaceae</taxon>
        <taxon>Paraburkholderia</taxon>
    </lineage>
</organism>
<dbReference type="RefSeq" id="WP_134466890.1">
    <property type="nucleotide sequence ID" value="NZ_SNVI01000008.1"/>
</dbReference>
<keyword evidence="2" id="KW-0472">Membrane</keyword>
<dbReference type="Proteomes" id="UP000297385">
    <property type="component" value="Unassembled WGS sequence"/>
</dbReference>
<dbReference type="AlphaFoldDB" id="A0A4Y8MI02"/>
<reference evidence="3 4" key="1">
    <citation type="submission" date="2019-03" db="EMBL/GenBank/DDBJ databases">
        <title>Complete Genome Sequence of Paraburkholderia dipogonis ICMP 19430T, a Nitrogen-fixing Symbiont of the South African Invasive Legume Dipogon lignosus in New Zealand.</title>
        <authorList>
            <person name="De Meyer S.E."/>
        </authorList>
    </citation>
    <scope>NUCLEOTIDE SEQUENCE [LARGE SCALE GENOMIC DNA]</scope>
    <source>
        <strain evidence="3 4">ICMP 19430</strain>
    </source>
</reference>
<feature type="region of interest" description="Disordered" evidence="1">
    <location>
        <begin position="81"/>
        <end position="107"/>
    </location>
</feature>
<feature type="transmembrane region" description="Helical" evidence="2">
    <location>
        <begin position="26"/>
        <end position="50"/>
    </location>
</feature>
<evidence type="ECO:0000256" key="1">
    <source>
        <dbReference type="SAM" id="MobiDB-lite"/>
    </source>
</evidence>
<comment type="caution">
    <text evidence="3">The sequence shown here is derived from an EMBL/GenBank/DDBJ whole genome shotgun (WGS) entry which is preliminary data.</text>
</comment>
<accession>A0A4Y8MI02</accession>
<gene>
    <name evidence="3" type="ORF">E2553_46160</name>
</gene>
<keyword evidence="2" id="KW-1133">Transmembrane helix</keyword>
<proteinExistence type="predicted"/>
<sequence>MIFILLIALTLLVLYGGYILVGMLALSLLTTATILAIMIGLLVALPVLWFRAEIEQWRAKTRSDKLAARAATVRQQLDDEYDRRNGFTPEDRKGIEREEARQRALYD</sequence>
<dbReference type="EMBL" id="SNVI01000008">
    <property type="protein sequence ID" value="TFE37003.1"/>
    <property type="molecule type" value="Genomic_DNA"/>
</dbReference>
<evidence type="ECO:0000256" key="2">
    <source>
        <dbReference type="SAM" id="Phobius"/>
    </source>
</evidence>
<keyword evidence="2" id="KW-0812">Transmembrane</keyword>
<protein>
    <submittedName>
        <fullName evidence="3">Uncharacterized protein</fullName>
    </submittedName>
</protein>
<evidence type="ECO:0000313" key="4">
    <source>
        <dbReference type="Proteomes" id="UP000297385"/>
    </source>
</evidence>